<dbReference type="EMBL" id="LR796934">
    <property type="protein sequence ID" value="CAB4176600.1"/>
    <property type="molecule type" value="Genomic_DNA"/>
</dbReference>
<gene>
    <name evidence="1" type="ORF">UFOVP995_40</name>
</gene>
<reference evidence="1" key="1">
    <citation type="submission" date="2020-05" db="EMBL/GenBank/DDBJ databases">
        <authorList>
            <person name="Chiriac C."/>
            <person name="Salcher M."/>
            <person name="Ghai R."/>
            <person name="Kavagutti S V."/>
        </authorList>
    </citation>
    <scope>NUCLEOTIDE SEQUENCE</scope>
</reference>
<name>A0A6J5PXH6_9CAUD</name>
<accession>A0A6J5PXH6</accession>
<organism evidence="1">
    <name type="scientific">uncultured Caudovirales phage</name>
    <dbReference type="NCBI Taxonomy" id="2100421"/>
    <lineage>
        <taxon>Viruses</taxon>
        <taxon>Duplodnaviria</taxon>
        <taxon>Heunggongvirae</taxon>
        <taxon>Uroviricota</taxon>
        <taxon>Caudoviricetes</taxon>
        <taxon>Peduoviridae</taxon>
        <taxon>Maltschvirus</taxon>
        <taxon>Maltschvirus maltsch</taxon>
    </lineage>
</organism>
<protein>
    <submittedName>
        <fullName evidence="1">Uncharacterized protein</fullName>
    </submittedName>
</protein>
<sequence>MNPKQLEKLGFELCSSGGNCWTWHLRHPSGLALNIEGWREWGTDLPLFTRENPYSMANAEDHGGLVHNISRPLRSSAQVRALVRIFHAPLTGLKFPARSLERELAIGLLSYAWSELDVNEPADRLE</sequence>
<proteinExistence type="predicted"/>
<evidence type="ECO:0000313" key="1">
    <source>
        <dbReference type="EMBL" id="CAB4176600.1"/>
    </source>
</evidence>